<feature type="transmembrane region" description="Helical" evidence="2">
    <location>
        <begin position="272"/>
        <end position="288"/>
    </location>
</feature>
<keyword evidence="2" id="KW-1133">Transmembrane helix</keyword>
<evidence type="ECO:0000313" key="4">
    <source>
        <dbReference type="Proteomes" id="UP000011863"/>
    </source>
</evidence>
<dbReference type="EMBL" id="AP012057">
    <property type="protein sequence ID" value="BAN04162.1"/>
    <property type="molecule type" value="Genomic_DNA"/>
</dbReference>
<dbReference type="PANTHER" id="PTHR31272:SF4">
    <property type="entry name" value="CYTOCHROME C-TYPE BIOGENESIS PROTEIN HI_1454-RELATED"/>
    <property type="match status" value="1"/>
</dbReference>
<accession>A0A6C7EDV9</accession>
<dbReference type="KEGG" id="aym:YM304_38480"/>
<dbReference type="RefSeq" id="WP_015443409.1">
    <property type="nucleotide sequence ID" value="NC_020520.1"/>
</dbReference>
<dbReference type="Proteomes" id="UP000011863">
    <property type="component" value="Chromosome"/>
</dbReference>
<dbReference type="InterPro" id="IPR051790">
    <property type="entry name" value="Cytochrome_c-biogenesis_DsbD"/>
</dbReference>
<feature type="transmembrane region" description="Helical" evidence="2">
    <location>
        <begin position="167"/>
        <end position="189"/>
    </location>
</feature>
<sequence>MSLWFVAGMLAAVNPCGFILLPTYLMYFLGLQGSDEKLTQRETLRRALKVSGALSLGFMAVFIVAAGLANYFTSWLTENAKYATGFFGVALLVLGAAMLFGYKLPFMNPQRLQGEKDQTVKSMFIYGVAYAVASLGCTIGFFISAVFATSRSGGVLTGLRNGVAYGVGMAVLVGGLTVALAFANTGLVSFIRKGLQYMDRIAAAFVLLSGVYLLWYFYWVDLKEEGDAITDWVQYRQSDVNTYLSDHKWGVTVVLFALLGATIAYVYTKSATVLASAVAVGVVAGGLLSHDWVATGIIGLAVAVAGALGLMQDQRDVGAEPDDIDPPPEAPPEGYEHFTPDTSNAN</sequence>
<dbReference type="AlphaFoldDB" id="A0A6C7EDV9"/>
<feature type="transmembrane region" description="Helical" evidence="2">
    <location>
        <begin position="123"/>
        <end position="147"/>
    </location>
</feature>
<evidence type="ECO:0000313" key="3">
    <source>
        <dbReference type="EMBL" id="BAN04162.1"/>
    </source>
</evidence>
<feature type="transmembrane region" description="Helical" evidence="2">
    <location>
        <begin position="201"/>
        <end position="218"/>
    </location>
</feature>
<proteinExistence type="predicted"/>
<feature type="transmembrane region" description="Helical" evidence="2">
    <location>
        <begin position="50"/>
        <end position="72"/>
    </location>
</feature>
<evidence type="ECO:0000256" key="1">
    <source>
        <dbReference type="SAM" id="MobiDB-lite"/>
    </source>
</evidence>
<dbReference type="PANTHER" id="PTHR31272">
    <property type="entry name" value="CYTOCHROME C-TYPE BIOGENESIS PROTEIN HI_1454-RELATED"/>
    <property type="match status" value="1"/>
</dbReference>
<name>A0A6C7EDV9_ILUCY</name>
<keyword evidence="2" id="KW-0472">Membrane</keyword>
<protein>
    <submittedName>
        <fullName evidence="3">Putative cytochrome c biogenesis protein</fullName>
    </submittedName>
</protein>
<feature type="transmembrane region" description="Helical" evidence="2">
    <location>
        <begin position="6"/>
        <end position="29"/>
    </location>
</feature>
<feature type="transmembrane region" description="Helical" evidence="2">
    <location>
        <begin position="294"/>
        <end position="311"/>
    </location>
</feature>
<feature type="region of interest" description="Disordered" evidence="1">
    <location>
        <begin position="316"/>
        <end position="346"/>
    </location>
</feature>
<keyword evidence="2" id="KW-0812">Transmembrane</keyword>
<feature type="transmembrane region" description="Helical" evidence="2">
    <location>
        <begin position="249"/>
        <end position="267"/>
    </location>
</feature>
<organism evidence="3 4">
    <name type="scientific">Ilumatobacter coccineus (strain NBRC 103263 / KCTC 29153 / YM16-304)</name>
    <dbReference type="NCBI Taxonomy" id="1313172"/>
    <lineage>
        <taxon>Bacteria</taxon>
        <taxon>Bacillati</taxon>
        <taxon>Actinomycetota</taxon>
        <taxon>Acidimicrobiia</taxon>
        <taxon>Acidimicrobiales</taxon>
        <taxon>Ilumatobacteraceae</taxon>
        <taxon>Ilumatobacter</taxon>
    </lineage>
</organism>
<reference evidence="3 4" key="1">
    <citation type="journal article" date="2013" name="Int. J. Syst. Evol. Microbiol.">
        <title>Ilumatobacter nonamiense sp. nov. and Ilumatobacter coccineum sp. nov., isolated from seashore sand.</title>
        <authorList>
            <person name="Matsumoto A."/>
            <person name="Kasai H."/>
            <person name="Matsuo Y."/>
            <person name="Shizuri Y."/>
            <person name="Ichikawa N."/>
            <person name="Fujita N."/>
            <person name="Omura S."/>
            <person name="Takahashi Y."/>
        </authorList>
    </citation>
    <scope>NUCLEOTIDE SEQUENCE [LARGE SCALE GENOMIC DNA]</scope>
    <source>
        <strain evidence="4">NBRC 103263 / KCTC 29153 / YM16-304</strain>
    </source>
</reference>
<gene>
    <name evidence="3" type="ORF">YM304_38480</name>
</gene>
<feature type="transmembrane region" description="Helical" evidence="2">
    <location>
        <begin position="84"/>
        <end position="102"/>
    </location>
</feature>
<dbReference type="OrthoDB" id="5244297at2"/>
<evidence type="ECO:0000256" key="2">
    <source>
        <dbReference type="SAM" id="Phobius"/>
    </source>
</evidence>
<keyword evidence="4" id="KW-1185">Reference proteome</keyword>